<proteinExistence type="inferred from homology"/>
<dbReference type="CDD" id="cd02064">
    <property type="entry name" value="FAD_synthetase_N"/>
    <property type="match status" value="1"/>
</dbReference>
<dbReference type="InterPro" id="IPR023465">
    <property type="entry name" value="Riboflavin_kinase_dom_sf"/>
</dbReference>
<dbReference type="GO" id="GO:0005524">
    <property type="term" value="F:ATP binding"/>
    <property type="evidence" value="ECO:0007669"/>
    <property type="project" value="UniProtKB-KW"/>
</dbReference>
<dbReference type="PANTHER" id="PTHR22749:SF6">
    <property type="entry name" value="RIBOFLAVIN KINASE"/>
    <property type="match status" value="1"/>
</dbReference>
<keyword evidence="9" id="KW-0808">Transferase</keyword>
<keyword evidence="7" id="KW-0285">Flavoprotein</keyword>
<dbReference type="Pfam" id="PF06574">
    <property type="entry name" value="FAD_syn"/>
    <property type="match status" value="1"/>
</dbReference>
<dbReference type="AlphaFoldDB" id="A0A645CXA9"/>
<dbReference type="SMART" id="SM00904">
    <property type="entry name" value="Flavokinase"/>
    <property type="match status" value="1"/>
</dbReference>
<dbReference type="EMBL" id="VSSQ01030889">
    <property type="protein sequence ID" value="MPM81574.1"/>
    <property type="molecule type" value="Genomic_DNA"/>
</dbReference>
<dbReference type="PIRSF" id="PIRSF004491">
    <property type="entry name" value="FAD_Synth"/>
    <property type="match status" value="1"/>
</dbReference>
<keyword evidence="15" id="KW-0511">Multifunctional enzyme</keyword>
<dbReference type="UniPathway" id="UPA00277">
    <property type="reaction ID" value="UER00407"/>
</dbReference>
<evidence type="ECO:0000256" key="10">
    <source>
        <dbReference type="ARBA" id="ARBA00022695"/>
    </source>
</evidence>
<dbReference type="GO" id="GO:0008531">
    <property type="term" value="F:riboflavin kinase activity"/>
    <property type="evidence" value="ECO:0007669"/>
    <property type="project" value="UniProtKB-EC"/>
</dbReference>
<dbReference type="GO" id="GO:0009231">
    <property type="term" value="P:riboflavin biosynthetic process"/>
    <property type="evidence" value="ECO:0007669"/>
    <property type="project" value="InterPro"/>
</dbReference>
<evidence type="ECO:0000259" key="16">
    <source>
        <dbReference type="SMART" id="SM00904"/>
    </source>
</evidence>
<dbReference type="Gene3D" id="2.40.30.30">
    <property type="entry name" value="Riboflavin kinase-like"/>
    <property type="match status" value="1"/>
</dbReference>
<evidence type="ECO:0000256" key="1">
    <source>
        <dbReference type="ARBA" id="ARBA00004726"/>
    </source>
</evidence>
<dbReference type="Gene3D" id="3.40.50.620">
    <property type="entry name" value="HUPs"/>
    <property type="match status" value="1"/>
</dbReference>
<dbReference type="Pfam" id="PF01687">
    <property type="entry name" value="Flavokinase"/>
    <property type="match status" value="1"/>
</dbReference>
<dbReference type="InterPro" id="IPR015864">
    <property type="entry name" value="FAD_synthase"/>
</dbReference>
<dbReference type="UniPathway" id="UPA00276">
    <property type="reaction ID" value="UER00406"/>
</dbReference>
<evidence type="ECO:0000256" key="6">
    <source>
        <dbReference type="ARBA" id="ARBA00018483"/>
    </source>
</evidence>
<evidence type="ECO:0000256" key="11">
    <source>
        <dbReference type="ARBA" id="ARBA00022741"/>
    </source>
</evidence>
<dbReference type="SUPFAM" id="SSF82114">
    <property type="entry name" value="Riboflavin kinase-like"/>
    <property type="match status" value="1"/>
</dbReference>
<dbReference type="NCBIfam" id="NF004162">
    <property type="entry name" value="PRK05627.1-5"/>
    <property type="match status" value="1"/>
</dbReference>
<keyword evidence="12" id="KW-0418">Kinase</keyword>
<evidence type="ECO:0000256" key="2">
    <source>
        <dbReference type="ARBA" id="ARBA00005201"/>
    </source>
</evidence>
<dbReference type="EC" id="2.7.7.2" evidence="5"/>
<comment type="similarity">
    <text evidence="3">Belongs to the RibF family.</text>
</comment>
<reference evidence="17" key="1">
    <citation type="submission" date="2019-08" db="EMBL/GenBank/DDBJ databases">
        <authorList>
            <person name="Kucharzyk K."/>
            <person name="Murdoch R.W."/>
            <person name="Higgins S."/>
            <person name="Loffler F."/>
        </authorList>
    </citation>
    <scope>NUCLEOTIDE SEQUENCE</scope>
</reference>
<keyword evidence="14" id="KW-0067">ATP-binding</keyword>
<dbReference type="InterPro" id="IPR002606">
    <property type="entry name" value="Riboflavin_kinase_bac"/>
</dbReference>
<evidence type="ECO:0000256" key="13">
    <source>
        <dbReference type="ARBA" id="ARBA00022827"/>
    </source>
</evidence>
<comment type="caution">
    <text evidence="17">The sequence shown here is derived from an EMBL/GenBank/DDBJ whole genome shotgun (WGS) entry which is preliminary data.</text>
</comment>
<evidence type="ECO:0000256" key="7">
    <source>
        <dbReference type="ARBA" id="ARBA00022630"/>
    </source>
</evidence>
<evidence type="ECO:0000256" key="9">
    <source>
        <dbReference type="ARBA" id="ARBA00022679"/>
    </source>
</evidence>
<dbReference type="EC" id="2.7.1.26" evidence="4"/>
<keyword evidence="10" id="KW-0548">Nucleotidyltransferase</keyword>
<evidence type="ECO:0000256" key="15">
    <source>
        <dbReference type="ARBA" id="ARBA00023268"/>
    </source>
</evidence>
<evidence type="ECO:0000256" key="8">
    <source>
        <dbReference type="ARBA" id="ARBA00022643"/>
    </source>
</evidence>
<dbReference type="GO" id="GO:0003919">
    <property type="term" value="F:FMN adenylyltransferase activity"/>
    <property type="evidence" value="ECO:0007669"/>
    <property type="project" value="UniProtKB-EC"/>
</dbReference>
<comment type="pathway">
    <text evidence="1">Cofactor biosynthesis; FAD biosynthesis; FAD from FMN: step 1/1.</text>
</comment>
<evidence type="ECO:0000256" key="3">
    <source>
        <dbReference type="ARBA" id="ARBA00010214"/>
    </source>
</evidence>
<accession>A0A645CXA9</accession>
<dbReference type="GO" id="GO:0006747">
    <property type="term" value="P:FAD biosynthetic process"/>
    <property type="evidence" value="ECO:0007669"/>
    <property type="project" value="UniProtKB-UniPathway"/>
</dbReference>
<name>A0A645CXA9_9ZZZZ</name>
<evidence type="ECO:0000256" key="5">
    <source>
        <dbReference type="ARBA" id="ARBA00012393"/>
    </source>
</evidence>
<evidence type="ECO:0000256" key="4">
    <source>
        <dbReference type="ARBA" id="ARBA00012105"/>
    </source>
</evidence>
<protein>
    <recommendedName>
        <fullName evidence="6">Bifunctional riboflavin kinase/FMN adenylyltransferase</fullName>
        <ecNumber evidence="4">2.7.1.26</ecNumber>
        <ecNumber evidence="5">2.7.7.2</ecNumber>
    </recommendedName>
</protein>
<keyword evidence="8" id="KW-0288">FMN</keyword>
<evidence type="ECO:0000256" key="14">
    <source>
        <dbReference type="ARBA" id="ARBA00022840"/>
    </source>
</evidence>
<keyword evidence="13" id="KW-0274">FAD</keyword>
<evidence type="ECO:0000256" key="12">
    <source>
        <dbReference type="ARBA" id="ARBA00022777"/>
    </source>
</evidence>
<dbReference type="InterPro" id="IPR023468">
    <property type="entry name" value="Riboflavin_kinase"/>
</dbReference>
<dbReference type="GO" id="GO:0009398">
    <property type="term" value="P:FMN biosynthetic process"/>
    <property type="evidence" value="ECO:0007669"/>
    <property type="project" value="UniProtKB-UniPathway"/>
</dbReference>
<dbReference type="FunFam" id="3.40.50.620:FF:000021">
    <property type="entry name" value="Riboflavin biosynthesis protein"/>
    <property type="match status" value="1"/>
</dbReference>
<dbReference type="InterPro" id="IPR015865">
    <property type="entry name" value="Riboflavin_kinase_bac/euk"/>
</dbReference>
<dbReference type="SUPFAM" id="SSF52374">
    <property type="entry name" value="Nucleotidylyl transferase"/>
    <property type="match status" value="1"/>
</dbReference>
<comment type="pathway">
    <text evidence="2">Cofactor biosynthesis; FMN biosynthesis; FMN from riboflavin (ATP route): step 1/1.</text>
</comment>
<feature type="domain" description="Riboflavin kinase" evidence="16">
    <location>
        <begin position="203"/>
        <end position="329"/>
    </location>
</feature>
<keyword evidence="11" id="KW-0547">Nucleotide-binding</keyword>
<dbReference type="InterPro" id="IPR014729">
    <property type="entry name" value="Rossmann-like_a/b/a_fold"/>
</dbReference>
<gene>
    <name evidence="17" type="primary">ribF_29</name>
    <name evidence="17" type="ORF">SDC9_128628</name>
</gene>
<evidence type="ECO:0000313" key="17">
    <source>
        <dbReference type="EMBL" id="MPM81574.1"/>
    </source>
</evidence>
<dbReference type="PANTHER" id="PTHR22749">
    <property type="entry name" value="RIBOFLAVIN KINASE/FMN ADENYLYLTRANSFERASE"/>
    <property type="match status" value="1"/>
</dbReference>
<dbReference type="NCBIfam" id="TIGR00083">
    <property type="entry name" value="ribF"/>
    <property type="match status" value="1"/>
</dbReference>
<organism evidence="17">
    <name type="scientific">bioreactor metagenome</name>
    <dbReference type="NCBI Taxonomy" id="1076179"/>
    <lineage>
        <taxon>unclassified sequences</taxon>
        <taxon>metagenomes</taxon>
        <taxon>ecological metagenomes</taxon>
    </lineage>
</organism>
<sequence>MPKNKNNVQAFQRLFTKKEILQVIDLTYRNETGLPEVVATLGFFDGVHIGHRHLIEQVKAEANRLELPSAVVTFPVHPRKVLQADYQPKLLCGYEEKLEQLATTGIDYCISLPFTTELSRLTASEFITRILKEKIHVNTMLVGYDHRFGHNREEGVEEYILYGKVAGMNIVQATEMRVDGEDVSSSRIRRLLMKGEIEKANQLLTYNYTLSGKIVEGYQVGRTIGFPTANVKAWEKYKVVPLLGVYAVLVHFQGKTHRGMLYIGTRPTLQNGTEISVEVNIFDFDGDLYNESLTVEFIDFIRGDEKFDTVRQLVEQIYRDKENVIKRLKEV</sequence>